<dbReference type="InParanoid" id="A0A672FBX6"/>
<feature type="region of interest" description="Disordered" evidence="1">
    <location>
        <begin position="102"/>
        <end position="125"/>
    </location>
</feature>
<dbReference type="PANTHER" id="PTHR15962">
    <property type="entry name" value="ACTIVITY-REGULATED CYTOSKELETON-ASSOCIATED PROTEIN"/>
    <property type="match status" value="1"/>
</dbReference>
<dbReference type="Proteomes" id="UP000472267">
    <property type="component" value="Chromosome 7"/>
</dbReference>
<name>A0A672FBX6_SALFA</name>
<reference evidence="3" key="3">
    <citation type="submission" date="2025-09" db="UniProtKB">
        <authorList>
            <consortium name="Ensembl"/>
        </authorList>
    </citation>
    <scope>IDENTIFICATION</scope>
</reference>
<feature type="domain" description="Retrotransposon gag" evidence="2">
    <location>
        <begin position="187"/>
        <end position="268"/>
    </location>
</feature>
<protein>
    <recommendedName>
        <fullName evidence="2">Retrotransposon gag domain-containing protein</fullName>
    </recommendedName>
</protein>
<dbReference type="Ensembl" id="ENSSFAT00005004026.1">
    <property type="protein sequence ID" value="ENSSFAP00005003758.1"/>
    <property type="gene ID" value="ENSSFAG00005002562.1"/>
</dbReference>
<evidence type="ECO:0000313" key="3">
    <source>
        <dbReference type="Ensembl" id="ENSSFAP00005003758.1"/>
    </source>
</evidence>
<organism evidence="3 4">
    <name type="scientific">Salarias fasciatus</name>
    <name type="common">Jewelled blenny</name>
    <name type="synonym">Blennius fasciatus</name>
    <dbReference type="NCBI Taxonomy" id="181472"/>
    <lineage>
        <taxon>Eukaryota</taxon>
        <taxon>Metazoa</taxon>
        <taxon>Chordata</taxon>
        <taxon>Craniata</taxon>
        <taxon>Vertebrata</taxon>
        <taxon>Euteleostomi</taxon>
        <taxon>Actinopterygii</taxon>
        <taxon>Neopterygii</taxon>
        <taxon>Teleostei</taxon>
        <taxon>Neoteleostei</taxon>
        <taxon>Acanthomorphata</taxon>
        <taxon>Ovalentaria</taxon>
        <taxon>Blenniimorphae</taxon>
        <taxon>Blenniiformes</taxon>
        <taxon>Blennioidei</taxon>
        <taxon>Blenniidae</taxon>
        <taxon>Salariinae</taxon>
        <taxon>Salarias</taxon>
    </lineage>
</organism>
<evidence type="ECO:0000259" key="2">
    <source>
        <dbReference type="Pfam" id="PF03732"/>
    </source>
</evidence>
<dbReference type="GO" id="GO:1900271">
    <property type="term" value="P:regulation of long-term synaptic potentiation"/>
    <property type="evidence" value="ECO:0007669"/>
    <property type="project" value="TreeGrafter"/>
</dbReference>
<proteinExistence type="predicted"/>
<reference evidence="3" key="1">
    <citation type="submission" date="2019-06" db="EMBL/GenBank/DDBJ databases">
        <authorList>
            <consortium name="Wellcome Sanger Institute Data Sharing"/>
        </authorList>
    </citation>
    <scope>NUCLEOTIDE SEQUENCE [LARGE SCALE GENOMIC DNA]</scope>
</reference>
<dbReference type="GO" id="GO:0005737">
    <property type="term" value="C:cytoplasm"/>
    <property type="evidence" value="ECO:0007669"/>
    <property type="project" value="TreeGrafter"/>
</dbReference>
<dbReference type="PANTHER" id="PTHR15962:SF0">
    <property type="entry name" value="ACTIVITY-REGULATED CYTOSKELETON-ASSOCIATED PROTEIN"/>
    <property type="match status" value="1"/>
</dbReference>
<sequence>GKIVLETTGELLQSGGPYGDAVMEQLQGLQEAVDSLGTRLKEAVDSTLCREEGLRAAMAKLGEELKEYVDASLQRMDRVVAACLQRRDEQWREELKQHEAKSRLSWRPTRSSTPAAPISTGPRPTTDVTLALPPVVPSTPPIRMEFPKFGESRSSADIVDFIEQCENFLTLRPLCDAELMGTLNAVLKGPARSWWLATRSKINTWVQFKKAFLEAFLPSDYQAEIEEQLRAHVQAPQQCLRDFAYDHRALCLKWRPDMGEGEIVHRILSACNPRLASGLRGTVSTVEQLVKGLLEPCTADTPAKEAWQEGGPRARTEHRSGPRDCCWRTVAPGGAHQYPRVERGLGAGFRMHILPDEALVMGGCEEGG</sequence>
<dbReference type="GO" id="GO:0048168">
    <property type="term" value="P:regulation of neuronal synaptic plasticity"/>
    <property type="evidence" value="ECO:0007669"/>
    <property type="project" value="TreeGrafter"/>
</dbReference>
<keyword evidence="4" id="KW-1185">Reference proteome</keyword>
<dbReference type="Pfam" id="PF03732">
    <property type="entry name" value="Retrotrans_gag"/>
    <property type="match status" value="1"/>
</dbReference>
<dbReference type="GO" id="GO:0015629">
    <property type="term" value="C:actin cytoskeleton"/>
    <property type="evidence" value="ECO:0007669"/>
    <property type="project" value="TreeGrafter"/>
</dbReference>
<accession>A0A672FBX6</accession>
<evidence type="ECO:0000313" key="4">
    <source>
        <dbReference type="Proteomes" id="UP000472267"/>
    </source>
</evidence>
<dbReference type="GO" id="GO:0007010">
    <property type="term" value="P:cytoskeleton organization"/>
    <property type="evidence" value="ECO:0007669"/>
    <property type="project" value="TreeGrafter"/>
</dbReference>
<dbReference type="AlphaFoldDB" id="A0A672FBX6"/>
<dbReference type="InterPro" id="IPR023263">
    <property type="entry name" value="Arc"/>
</dbReference>
<dbReference type="InterPro" id="IPR005162">
    <property type="entry name" value="Retrotrans_gag_dom"/>
</dbReference>
<dbReference type="GO" id="GO:0005886">
    <property type="term" value="C:plasma membrane"/>
    <property type="evidence" value="ECO:0007669"/>
    <property type="project" value="TreeGrafter"/>
</dbReference>
<dbReference type="GO" id="GO:0003729">
    <property type="term" value="F:mRNA binding"/>
    <property type="evidence" value="ECO:0007669"/>
    <property type="project" value="InterPro"/>
</dbReference>
<evidence type="ECO:0000256" key="1">
    <source>
        <dbReference type="SAM" id="MobiDB-lite"/>
    </source>
</evidence>
<reference evidence="3" key="2">
    <citation type="submission" date="2025-08" db="UniProtKB">
        <authorList>
            <consortium name="Ensembl"/>
        </authorList>
    </citation>
    <scope>IDENTIFICATION</scope>
</reference>